<name>F8K1G1_STREN</name>
<dbReference type="KEGG" id="scy:SCATT_50860"/>
<protein>
    <submittedName>
        <fullName evidence="2">Uncharacterized protein</fullName>
    </submittedName>
</protein>
<dbReference type="eggNOG" id="ENOG5031YG0">
    <property type="taxonomic scope" value="Bacteria"/>
</dbReference>
<dbReference type="AlphaFoldDB" id="F8K1G1"/>
<accession>F8K1G1</accession>
<dbReference type="OrthoDB" id="3403816at2"/>
<dbReference type="RefSeq" id="WP_014145791.1">
    <property type="nucleotide sequence ID" value="NC_016111.1"/>
</dbReference>
<evidence type="ECO:0000313" key="3">
    <source>
        <dbReference type="Proteomes" id="UP000007842"/>
    </source>
</evidence>
<dbReference type="KEGG" id="sct:SCAT_5088"/>
<feature type="chain" id="PRO_5003373773" evidence="1">
    <location>
        <begin position="27"/>
        <end position="163"/>
    </location>
</feature>
<reference evidence="3" key="1">
    <citation type="submission" date="2011-12" db="EMBL/GenBank/DDBJ databases">
        <title>Complete genome sequence of Streptomyces cattleya strain DSM 46488.</title>
        <authorList>
            <person name="Ou H.-Y."/>
            <person name="Li P."/>
            <person name="Zhao C."/>
            <person name="O'Hagan D."/>
            <person name="Deng Z."/>
        </authorList>
    </citation>
    <scope>NUCLEOTIDE SEQUENCE [LARGE SCALE GENOMIC DNA]</scope>
    <source>
        <strain evidence="3">ATCC 35852 / DSM 46488 / JCM 4925 / NBRC 14057 / NRRL 8057</strain>
    </source>
</reference>
<proteinExistence type="predicted"/>
<dbReference type="PATRIC" id="fig|1003195.11.peg.6513"/>
<evidence type="ECO:0000313" key="2">
    <source>
        <dbReference type="EMBL" id="AEW97457.1"/>
    </source>
</evidence>
<evidence type="ECO:0000256" key="1">
    <source>
        <dbReference type="SAM" id="SignalP"/>
    </source>
</evidence>
<keyword evidence="3" id="KW-1185">Reference proteome</keyword>
<dbReference type="EMBL" id="CP003219">
    <property type="protein sequence ID" value="AEW97457.1"/>
    <property type="molecule type" value="Genomic_DNA"/>
</dbReference>
<organism evidence="2 3">
    <name type="scientific">Streptantibioticus cattleyicolor (strain ATCC 35852 / DSM 46488 / JCM 4925 / NBRC 14057 / NRRL 8057)</name>
    <name type="common">Streptomyces cattleya</name>
    <dbReference type="NCBI Taxonomy" id="1003195"/>
    <lineage>
        <taxon>Bacteria</taxon>
        <taxon>Bacillati</taxon>
        <taxon>Actinomycetota</taxon>
        <taxon>Actinomycetes</taxon>
        <taxon>Kitasatosporales</taxon>
        <taxon>Streptomycetaceae</taxon>
        <taxon>Streptantibioticus</taxon>
    </lineage>
</organism>
<accession>G8WVD3</accession>
<sequence length="163" mass="16024">MHAGRTAAVALAGAATVSLAAPAAWASVAPQPVQPGQILLINDDSRCDDMTKGAKATSPLFGTVVLAAGVGHMSADVRVPVTAKPGSYRVTIRCGDHGTTTTSTVRVPGEGTPVPVMGAKAGLGGSVMGGSGMSEVADGAVLLALAGGATVLVLRRRPKADGD</sequence>
<feature type="signal peptide" evidence="1">
    <location>
        <begin position="1"/>
        <end position="26"/>
    </location>
</feature>
<keyword evidence="1" id="KW-0732">Signal</keyword>
<dbReference type="HOGENOM" id="CLU_136600_0_0_11"/>
<gene>
    <name evidence="2" type="ordered locus">SCATT_50860</name>
</gene>
<dbReference type="Proteomes" id="UP000007842">
    <property type="component" value="Chromosome"/>
</dbReference>